<accession>A0A9Q0LLM2</accession>
<keyword evidence="2" id="KW-1185">Reference proteome</keyword>
<reference evidence="1" key="1">
    <citation type="submission" date="2022-10" db="EMBL/GenBank/DDBJ databases">
        <title>Novel sulphate-reducing endosymbionts in the free-living metamonad Anaeramoeba.</title>
        <authorList>
            <person name="Jerlstrom-Hultqvist J."/>
            <person name="Cepicka I."/>
            <person name="Gallot-Lavallee L."/>
            <person name="Salas-Leiva D."/>
            <person name="Curtis B.A."/>
            <person name="Zahonova K."/>
            <person name="Pipaliya S."/>
            <person name="Dacks J."/>
            <person name="Roger A.J."/>
        </authorList>
    </citation>
    <scope>NUCLEOTIDE SEQUENCE</scope>
    <source>
        <strain evidence="1">BMAN</strain>
    </source>
</reference>
<dbReference type="AlphaFoldDB" id="A0A9Q0LLM2"/>
<gene>
    <name evidence="1" type="ORF">M0811_08495</name>
</gene>
<protein>
    <submittedName>
        <fullName evidence="1">Uncharacterized protein</fullName>
    </submittedName>
</protein>
<comment type="caution">
    <text evidence="1">The sequence shown here is derived from an EMBL/GenBank/DDBJ whole genome shotgun (WGS) entry which is preliminary data.</text>
</comment>
<dbReference type="EMBL" id="JAPDFW010000073">
    <property type="protein sequence ID" value="KAJ5073658.1"/>
    <property type="molecule type" value="Genomic_DNA"/>
</dbReference>
<evidence type="ECO:0000313" key="2">
    <source>
        <dbReference type="Proteomes" id="UP001149090"/>
    </source>
</evidence>
<organism evidence="1 2">
    <name type="scientific">Anaeramoeba ignava</name>
    <name type="common">Anaerobic marine amoeba</name>
    <dbReference type="NCBI Taxonomy" id="1746090"/>
    <lineage>
        <taxon>Eukaryota</taxon>
        <taxon>Metamonada</taxon>
        <taxon>Anaeramoebidae</taxon>
        <taxon>Anaeramoeba</taxon>
    </lineage>
</organism>
<name>A0A9Q0LLM2_ANAIG</name>
<proteinExistence type="predicted"/>
<evidence type="ECO:0000313" key="1">
    <source>
        <dbReference type="EMBL" id="KAJ5073658.1"/>
    </source>
</evidence>
<sequence length="229" mass="26956">MVLENYHLGQIKNPSSKWNFATILTTKTGLSFINSPEYRFYSEEELKKVYDEIILELNMSVKPGNNTTVVKMTESRKKVELANVFSFYLQCNILTANCFLETDPAKEFIKKRNYLYPIEKVVLNSLMEIEKKPQNQPEVIHLIQQIVNSNSKGITVKNSKLFLKNYRGIFQKKKYSQKVLLVSPPKIDFFSVFDTQYFRKIFPNIFTDLNEEKEESVIFPVPVFRIYYK</sequence>
<dbReference type="Proteomes" id="UP001149090">
    <property type="component" value="Unassembled WGS sequence"/>
</dbReference>